<evidence type="ECO:0000256" key="5">
    <source>
        <dbReference type="ARBA" id="ARBA00022729"/>
    </source>
</evidence>
<keyword evidence="12" id="KW-1185">Reference proteome</keyword>
<dbReference type="AlphaFoldDB" id="A0A915CR59"/>
<reference evidence="13" key="1">
    <citation type="submission" date="2022-11" db="UniProtKB">
        <authorList>
            <consortium name="WormBaseParasite"/>
        </authorList>
    </citation>
    <scope>IDENTIFICATION</scope>
</reference>
<evidence type="ECO:0000256" key="7">
    <source>
        <dbReference type="ARBA" id="ARBA00022989"/>
    </source>
</evidence>
<sequence length="100" mass="11393">MIIPYMPELMIATEDLINYNQTVHNIKGIKTASSGLESTSLVFVYGLDLFYTRVTPSGTFDILKEDFDFVLISLVMVVLIVASVMCKKIWRNQSLKQAWK</sequence>
<evidence type="ECO:0000313" key="13">
    <source>
        <dbReference type="WBParaSite" id="jg11615"/>
    </source>
</evidence>
<evidence type="ECO:0000259" key="11">
    <source>
        <dbReference type="Pfam" id="PF07774"/>
    </source>
</evidence>
<comment type="subcellular location">
    <subcellularLocation>
        <location evidence="1">Endoplasmic reticulum membrane</location>
        <topology evidence="1">Single-pass type I membrane protein</topology>
    </subcellularLocation>
</comment>
<dbReference type="InterPro" id="IPR026895">
    <property type="entry name" value="EMC1"/>
</dbReference>
<keyword evidence="7 10" id="KW-1133">Transmembrane helix</keyword>
<comment type="similarity">
    <text evidence="2">Belongs to the EMC1 family.</text>
</comment>
<dbReference type="Proteomes" id="UP000887574">
    <property type="component" value="Unplaced"/>
</dbReference>
<dbReference type="PANTHER" id="PTHR21573">
    <property type="entry name" value="ER MEMBRANE PROTEIN COMPLEX SUBUNIT 1"/>
    <property type="match status" value="1"/>
</dbReference>
<evidence type="ECO:0000313" key="12">
    <source>
        <dbReference type="Proteomes" id="UP000887574"/>
    </source>
</evidence>
<feature type="transmembrane region" description="Helical" evidence="10">
    <location>
        <begin position="69"/>
        <end position="90"/>
    </location>
</feature>
<protein>
    <recommendedName>
        <fullName evidence="3">ER membrane protein complex subunit 1</fullName>
    </recommendedName>
</protein>
<evidence type="ECO:0000256" key="9">
    <source>
        <dbReference type="ARBA" id="ARBA00023180"/>
    </source>
</evidence>
<keyword evidence="8 10" id="KW-0472">Membrane</keyword>
<evidence type="ECO:0000256" key="2">
    <source>
        <dbReference type="ARBA" id="ARBA00007904"/>
    </source>
</evidence>
<accession>A0A915CR59</accession>
<evidence type="ECO:0000256" key="10">
    <source>
        <dbReference type="SAM" id="Phobius"/>
    </source>
</evidence>
<organism evidence="12 13">
    <name type="scientific">Ditylenchus dipsaci</name>
    <dbReference type="NCBI Taxonomy" id="166011"/>
    <lineage>
        <taxon>Eukaryota</taxon>
        <taxon>Metazoa</taxon>
        <taxon>Ecdysozoa</taxon>
        <taxon>Nematoda</taxon>
        <taxon>Chromadorea</taxon>
        <taxon>Rhabditida</taxon>
        <taxon>Tylenchina</taxon>
        <taxon>Tylenchomorpha</taxon>
        <taxon>Sphaerularioidea</taxon>
        <taxon>Anguinidae</taxon>
        <taxon>Anguininae</taxon>
        <taxon>Ditylenchus</taxon>
    </lineage>
</organism>
<evidence type="ECO:0000256" key="6">
    <source>
        <dbReference type="ARBA" id="ARBA00022824"/>
    </source>
</evidence>
<evidence type="ECO:0000256" key="3">
    <source>
        <dbReference type="ARBA" id="ARBA00020824"/>
    </source>
</evidence>
<dbReference type="WBParaSite" id="jg11615">
    <property type="protein sequence ID" value="jg11615"/>
    <property type="gene ID" value="jg11615"/>
</dbReference>
<keyword evidence="5" id="KW-0732">Signal</keyword>
<evidence type="ECO:0000256" key="1">
    <source>
        <dbReference type="ARBA" id="ARBA00004115"/>
    </source>
</evidence>
<keyword evidence="6" id="KW-0256">Endoplasmic reticulum</keyword>
<feature type="domain" description="ER membrane protein complex subunit 1 C-terminal" evidence="11">
    <location>
        <begin position="1"/>
        <end position="99"/>
    </location>
</feature>
<proteinExistence type="inferred from homology"/>
<dbReference type="Pfam" id="PF07774">
    <property type="entry name" value="EMC1_C"/>
    <property type="match status" value="1"/>
</dbReference>
<evidence type="ECO:0000256" key="8">
    <source>
        <dbReference type="ARBA" id="ARBA00023136"/>
    </source>
</evidence>
<dbReference type="InterPro" id="IPR011678">
    <property type="entry name" value="EMC1_C"/>
</dbReference>
<evidence type="ECO:0000256" key="4">
    <source>
        <dbReference type="ARBA" id="ARBA00022692"/>
    </source>
</evidence>
<dbReference type="PANTHER" id="PTHR21573:SF0">
    <property type="entry name" value="ER MEMBRANE PROTEIN COMPLEX SUBUNIT 1"/>
    <property type="match status" value="1"/>
</dbReference>
<name>A0A915CR59_9BILA</name>
<dbReference type="GO" id="GO:0034975">
    <property type="term" value="P:protein folding in endoplasmic reticulum"/>
    <property type="evidence" value="ECO:0007669"/>
    <property type="project" value="TreeGrafter"/>
</dbReference>
<dbReference type="GO" id="GO:0072546">
    <property type="term" value="C:EMC complex"/>
    <property type="evidence" value="ECO:0007669"/>
    <property type="project" value="InterPro"/>
</dbReference>
<keyword evidence="4 10" id="KW-0812">Transmembrane</keyword>
<keyword evidence="9" id="KW-0325">Glycoprotein</keyword>